<accession>A0A2G9YDY0</accession>
<gene>
    <name evidence="5" type="ORF">COX46_00360</name>
</gene>
<evidence type="ECO:0000313" key="5">
    <source>
        <dbReference type="EMBL" id="PIP16741.1"/>
    </source>
</evidence>
<dbReference type="PANTHER" id="PTHR11361">
    <property type="entry name" value="DNA MISMATCH REPAIR PROTEIN MUTS FAMILY MEMBER"/>
    <property type="match status" value="1"/>
</dbReference>
<dbReference type="PANTHER" id="PTHR11361:SF34">
    <property type="entry name" value="DNA MISMATCH REPAIR PROTEIN MSH1, MITOCHONDRIAL"/>
    <property type="match status" value="1"/>
</dbReference>
<dbReference type="InterPro" id="IPR027417">
    <property type="entry name" value="P-loop_NTPase"/>
</dbReference>
<dbReference type="PROSITE" id="PS00486">
    <property type="entry name" value="DNA_MISMATCH_REPAIR_2"/>
    <property type="match status" value="1"/>
</dbReference>
<dbReference type="GO" id="GO:0005829">
    <property type="term" value="C:cytosol"/>
    <property type="evidence" value="ECO:0007669"/>
    <property type="project" value="TreeGrafter"/>
</dbReference>
<dbReference type="SMART" id="SM00534">
    <property type="entry name" value="MUTSac"/>
    <property type="match status" value="1"/>
</dbReference>
<evidence type="ECO:0000259" key="4">
    <source>
        <dbReference type="PROSITE" id="PS00486"/>
    </source>
</evidence>
<dbReference type="Pfam" id="PF00488">
    <property type="entry name" value="MutS_V"/>
    <property type="match status" value="1"/>
</dbReference>
<dbReference type="GO" id="GO:0006298">
    <property type="term" value="P:mismatch repair"/>
    <property type="evidence" value="ECO:0007669"/>
    <property type="project" value="InterPro"/>
</dbReference>
<keyword evidence="1" id="KW-0547">Nucleotide-binding</keyword>
<evidence type="ECO:0000256" key="2">
    <source>
        <dbReference type="ARBA" id="ARBA00022840"/>
    </source>
</evidence>
<keyword evidence="3" id="KW-0238">DNA-binding</keyword>
<evidence type="ECO:0000256" key="3">
    <source>
        <dbReference type="ARBA" id="ARBA00023125"/>
    </source>
</evidence>
<name>A0A2G9YDY0_9BACT</name>
<dbReference type="InterPro" id="IPR045076">
    <property type="entry name" value="MutS"/>
</dbReference>
<dbReference type="InterPro" id="IPR000432">
    <property type="entry name" value="DNA_mismatch_repair_MutS_C"/>
</dbReference>
<proteinExistence type="predicted"/>
<comment type="caution">
    <text evidence="5">The sequence shown here is derived from an EMBL/GenBank/DDBJ whole genome shotgun (WGS) entry which is preliminary data.</text>
</comment>
<keyword evidence="2" id="KW-0067">ATP-binding</keyword>
<evidence type="ECO:0000313" key="6">
    <source>
        <dbReference type="Proteomes" id="UP000230392"/>
    </source>
</evidence>
<dbReference type="AlphaFoldDB" id="A0A2G9YDY0"/>
<feature type="non-terminal residue" evidence="5">
    <location>
        <position position="1"/>
    </location>
</feature>
<sequence length="215" mass="24305">GARDEISKGQSTFMVEMSETAGILNNLSERSLVVLDEIGRGTSTYDGLSLAWAVAEHLQKHRVKTLFATHFHELTALAEEYPGVKNYNVEVKEWGKEIVFLHRIIPGGTDDSYGIYVAKLAGIPKEVIKRSQQILRKLELQNDLEQKMRSRTSTGTQLPLFLEREVPEDPVVEGIKTLKEIEEEMANLDLNFLTPLTALNKIAEWKEKIKNAKQT</sequence>
<dbReference type="GO" id="GO:0030983">
    <property type="term" value="F:mismatched DNA binding"/>
    <property type="evidence" value="ECO:0007669"/>
    <property type="project" value="InterPro"/>
</dbReference>
<dbReference type="SUPFAM" id="SSF52540">
    <property type="entry name" value="P-loop containing nucleoside triphosphate hydrolases"/>
    <property type="match status" value="1"/>
</dbReference>
<dbReference type="Proteomes" id="UP000230392">
    <property type="component" value="Unassembled WGS sequence"/>
</dbReference>
<dbReference type="GO" id="GO:0005524">
    <property type="term" value="F:ATP binding"/>
    <property type="evidence" value="ECO:0007669"/>
    <property type="project" value="UniProtKB-KW"/>
</dbReference>
<dbReference type="Gene3D" id="3.40.50.300">
    <property type="entry name" value="P-loop containing nucleotide triphosphate hydrolases"/>
    <property type="match status" value="1"/>
</dbReference>
<dbReference type="EMBL" id="PCRF01000017">
    <property type="protein sequence ID" value="PIP16741.1"/>
    <property type="molecule type" value="Genomic_DNA"/>
</dbReference>
<dbReference type="GO" id="GO:0140664">
    <property type="term" value="F:ATP-dependent DNA damage sensor activity"/>
    <property type="evidence" value="ECO:0007669"/>
    <property type="project" value="InterPro"/>
</dbReference>
<protein>
    <submittedName>
        <fullName evidence="5">DNA mismatch repair protein MutS</fullName>
    </submittedName>
</protein>
<evidence type="ECO:0000256" key="1">
    <source>
        <dbReference type="ARBA" id="ARBA00022741"/>
    </source>
</evidence>
<feature type="domain" description="DNA mismatch repair proteins mutS family" evidence="4">
    <location>
        <begin position="31"/>
        <end position="47"/>
    </location>
</feature>
<organism evidence="5 6">
    <name type="scientific">bacterium (Candidatus Ratteibacteria) CG23_combo_of_CG06-09_8_20_14_all_48_7</name>
    <dbReference type="NCBI Taxonomy" id="2014292"/>
    <lineage>
        <taxon>Bacteria</taxon>
        <taxon>Candidatus Ratteibacteria</taxon>
    </lineage>
</organism>
<reference evidence="5 6" key="1">
    <citation type="submission" date="2017-09" db="EMBL/GenBank/DDBJ databases">
        <title>Depth-based differentiation of microbial function through sediment-hosted aquifers and enrichment of novel symbionts in the deep terrestrial subsurface.</title>
        <authorList>
            <person name="Probst A.J."/>
            <person name="Ladd B."/>
            <person name="Jarett J.K."/>
            <person name="Geller-Mcgrath D.E."/>
            <person name="Sieber C.M."/>
            <person name="Emerson J.B."/>
            <person name="Anantharaman K."/>
            <person name="Thomas B.C."/>
            <person name="Malmstrom R."/>
            <person name="Stieglmeier M."/>
            <person name="Klingl A."/>
            <person name="Woyke T."/>
            <person name="Ryan C.M."/>
            <person name="Banfield J.F."/>
        </authorList>
    </citation>
    <scope>NUCLEOTIDE SEQUENCE [LARGE SCALE GENOMIC DNA]</scope>
    <source>
        <strain evidence="5">CG23_combo_of_CG06-09_8_20_14_all_48_7</strain>
    </source>
</reference>